<evidence type="ECO:0000313" key="2">
    <source>
        <dbReference type="EMBL" id="URD75519.1"/>
    </source>
</evidence>
<evidence type="ECO:0008006" key="4">
    <source>
        <dbReference type="Google" id="ProtNLM"/>
    </source>
</evidence>
<keyword evidence="1" id="KW-0812">Transmembrane</keyword>
<dbReference type="PANTHER" id="PTHR35490">
    <property type="entry name" value="BACTERIOPHAGE N4 ADSORPTION B PROTEIN"/>
    <property type="match status" value="1"/>
</dbReference>
<dbReference type="PANTHER" id="PTHR35490:SF3">
    <property type="entry name" value="(WILD MALAYSIAN BANANA) HYPOTHETICAL PROTEIN"/>
    <property type="match status" value="1"/>
</dbReference>
<feature type="transmembrane region" description="Helical" evidence="1">
    <location>
        <begin position="367"/>
        <end position="390"/>
    </location>
</feature>
<proteinExistence type="predicted"/>
<name>A0A9E7EE01_9LILI</name>
<reference evidence="2" key="1">
    <citation type="submission" date="2022-05" db="EMBL/GenBank/DDBJ databases">
        <title>The Musa troglodytarum L. genome provides insights into the mechanism of non-climacteric behaviour and enrichment of carotenoids.</title>
        <authorList>
            <person name="Wang J."/>
        </authorList>
    </citation>
    <scope>NUCLEOTIDE SEQUENCE</scope>
    <source>
        <tissue evidence="2">Leaf</tissue>
    </source>
</reference>
<keyword evidence="1" id="KW-1133">Transmembrane helix</keyword>
<dbReference type="EMBL" id="CP097502">
    <property type="protein sequence ID" value="URD75519.1"/>
    <property type="molecule type" value="Genomic_DNA"/>
</dbReference>
<keyword evidence="1" id="KW-0472">Membrane</keyword>
<evidence type="ECO:0000256" key="1">
    <source>
        <dbReference type="SAM" id="Phobius"/>
    </source>
</evidence>
<dbReference type="AlphaFoldDB" id="A0A9E7EE01"/>
<dbReference type="OrthoDB" id="1736072at2759"/>
<organism evidence="2 3">
    <name type="scientific">Musa troglodytarum</name>
    <name type="common">fe'i banana</name>
    <dbReference type="NCBI Taxonomy" id="320322"/>
    <lineage>
        <taxon>Eukaryota</taxon>
        <taxon>Viridiplantae</taxon>
        <taxon>Streptophyta</taxon>
        <taxon>Embryophyta</taxon>
        <taxon>Tracheophyta</taxon>
        <taxon>Spermatophyta</taxon>
        <taxon>Magnoliopsida</taxon>
        <taxon>Liliopsida</taxon>
        <taxon>Zingiberales</taxon>
        <taxon>Musaceae</taxon>
        <taxon>Musa</taxon>
    </lineage>
</organism>
<dbReference type="Proteomes" id="UP001055439">
    <property type="component" value="Chromosome 1"/>
</dbReference>
<keyword evidence="3" id="KW-1185">Reference proteome</keyword>
<sequence length="412" mass="45515">MPSMAAMALERLLEPNGGQSAVAFSASDRDLQAEDGDNSKKHLSARQQLFLFSPELAFPNSFPPSRDSSSPSAFPRVLNGNICSLSSNNSGAWPASSGCDGFGFQGKRDAHRGVEFCLAAGKLPMDRRKGNEESGRLDASCRGKEKGANGLEREVLDRGVGEHDDEDGFWSPRETRSVTSCCSGESPAGFGSRTSNHTEFYDAIEDFISDGSASQSYLSSSIKYESELCTLRVNLIEEIERRKTTEMALLHMQTQWQRLAESLSQIGVTFPASQQAGGFQLEIDPAELCQEILVTRYVSEAVERGLARAETEAAAQAVVDMKNHEISRLRERIHYYEAVNREMSLRNQEIIKLARQNRVRRRQRQRWIWSGLGLAVLVGVSMLASSHLGYTVDDLLTLVYHNSEEASCDGSD</sequence>
<evidence type="ECO:0000313" key="3">
    <source>
        <dbReference type="Proteomes" id="UP001055439"/>
    </source>
</evidence>
<accession>A0A9E7EE01</accession>
<gene>
    <name evidence="2" type="ORF">MUK42_10202</name>
</gene>
<protein>
    <recommendedName>
        <fullName evidence="4">Transmembrane protein</fullName>
    </recommendedName>
</protein>